<evidence type="ECO:0000256" key="5">
    <source>
        <dbReference type="ARBA" id="ARBA00023004"/>
    </source>
</evidence>
<dbReference type="Proteomes" id="UP000221734">
    <property type="component" value="Chromosome Kuenenia_stuttgartiensis_MBR1"/>
</dbReference>
<gene>
    <name evidence="9" type="primary">acsB</name>
    <name evidence="9" type="synonym">codh</name>
    <name evidence="10" type="ORF">KsCSTR_09660</name>
    <name evidence="11" type="ORF">KSMBR1_1325</name>
    <name evidence="9" type="ORF">kustd1545</name>
</gene>
<dbReference type="Pfam" id="PF18537">
    <property type="entry name" value="CODH_A_N"/>
    <property type="match status" value="1"/>
</dbReference>
<keyword evidence="6" id="KW-0411">Iron-sulfur</keyword>
<dbReference type="GO" id="GO:0046872">
    <property type="term" value="F:metal ion binding"/>
    <property type="evidence" value="ECO:0007669"/>
    <property type="project" value="UniProtKB-KW"/>
</dbReference>
<dbReference type="Gene3D" id="3.40.970.20">
    <property type="entry name" value="Carbon monoxide dehydrogenase alpha subunit. Chain D, domain 4"/>
    <property type="match status" value="1"/>
</dbReference>
<evidence type="ECO:0000259" key="8">
    <source>
        <dbReference type="Pfam" id="PF19436"/>
    </source>
</evidence>
<evidence type="ECO:0000259" key="7">
    <source>
        <dbReference type="Pfam" id="PF18537"/>
    </source>
</evidence>
<dbReference type="EMBL" id="LT934425">
    <property type="protein sequence ID" value="SOH03826.1"/>
    <property type="molecule type" value="Genomic_DNA"/>
</dbReference>
<dbReference type="GO" id="GO:0051536">
    <property type="term" value="F:iron-sulfur cluster binding"/>
    <property type="evidence" value="ECO:0007669"/>
    <property type="project" value="UniProtKB-KW"/>
</dbReference>
<evidence type="ECO:0000256" key="2">
    <source>
        <dbReference type="ARBA" id="ARBA00022596"/>
    </source>
</evidence>
<dbReference type="Gene3D" id="1.10.8.190">
    <property type="entry name" value="Carbon monoxide dehydrogenase alpha subunit. Chain M, domain 1"/>
    <property type="match status" value="1"/>
</dbReference>
<dbReference type="InterPro" id="IPR011254">
    <property type="entry name" value="Prismane-like_sf"/>
</dbReference>
<reference evidence="10 13" key="5">
    <citation type="submission" date="2020-02" db="EMBL/GenBank/DDBJ databases">
        <title>Newly sequenced genome of strain CSTR1 showed variability in Candidatus Kuenenia stuttgartiensis genomes.</title>
        <authorList>
            <person name="Ding C."/>
            <person name="Adrian L."/>
        </authorList>
    </citation>
    <scope>NUCLEOTIDE SEQUENCE [LARGE SCALE GENOMIC DNA]</scope>
    <source>
        <strain evidence="10 13">CSTR1</strain>
    </source>
</reference>
<keyword evidence="10" id="KW-0012">Acyltransferase</keyword>
<dbReference type="PANTHER" id="PTHR42281:SF1">
    <property type="entry name" value="ACETYL-COA DECARBONYLASE_SYNTHASE COMPLEX SUBUNIT BETA 1"/>
    <property type="match status" value="1"/>
</dbReference>
<feature type="domain" description="CO dehydrogenase/acetyl-CoA synthase complex beta subunit C-terminal" evidence="8">
    <location>
        <begin position="484"/>
        <end position="727"/>
    </location>
</feature>
<protein>
    <recommendedName>
        <fullName evidence="1">CO-methylating acetyl-CoA synthase</fullName>
        <ecNumber evidence="1">2.3.1.169</ecNumber>
    </recommendedName>
</protein>
<reference evidence="12" key="3">
    <citation type="submission" date="2017-10" db="EMBL/GenBank/DDBJ databases">
        <authorList>
            <person name="Frank J."/>
        </authorList>
    </citation>
    <scope>NUCLEOTIDE SEQUENCE [LARGE SCALE GENOMIC DNA]</scope>
</reference>
<dbReference type="InterPro" id="IPR004461">
    <property type="entry name" value="CO_DH/Ac-CoA_synth_bsu"/>
</dbReference>
<dbReference type="SUPFAM" id="SSF56821">
    <property type="entry name" value="Prismane protein-like"/>
    <property type="match status" value="1"/>
</dbReference>
<dbReference type="InterPro" id="IPR016099">
    <property type="entry name" value="Prismane-like_a/b-sand"/>
</dbReference>
<evidence type="ECO:0000313" key="9">
    <source>
        <dbReference type="EMBL" id="CAJ72290.1"/>
    </source>
</evidence>
<evidence type="ECO:0000256" key="3">
    <source>
        <dbReference type="ARBA" id="ARBA00022679"/>
    </source>
</evidence>
<keyword evidence="2" id="KW-0533">Nickel</keyword>
<dbReference type="AlphaFoldDB" id="Q1PYY9"/>
<dbReference type="OrthoDB" id="9759545at2"/>
<dbReference type="Proteomes" id="UP000501926">
    <property type="component" value="Chromosome"/>
</dbReference>
<keyword evidence="4" id="KW-0479">Metal-binding</keyword>
<evidence type="ECO:0000313" key="10">
    <source>
        <dbReference type="EMBL" id="QII10345.1"/>
    </source>
</evidence>
<dbReference type="NCBIfam" id="NF040764">
    <property type="entry name" value="CODH_ACS_al_bet"/>
    <property type="match status" value="1"/>
</dbReference>
<dbReference type="InterPro" id="IPR038571">
    <property type="entry name" value="CO_DH/Ac-CoA_synth_bsu_3_sf"/>
</dbReference>
<proteinExistence type="predicted"/>
<dbReference type="Pfam" id="PF03598">
    <property type="entry name" value="CdhC"/>
    <property type="match status" value="1"/>
</dbReference>
<dbReference type="NCBIfam" id="TIGR00316">
    <property type="entry name" value="cdhC"/>
    <property type="match status" value="1"/>
</dbReference>
<dbReference type="NCBIfam" id="NF003379">
    <property type="entry name" value="PRK04456.1"/>
    <property type="match status" value="1"/>
</dbReference>
<organism evidence="9">
    <name type="scientific">Kuenenia stuttgartiensis</name>
    <dbReference type="NCBI Taxonomy" id="174633"/>
    <lineage>
        <taxon>Bacteria</taxon>
        <taxon>Pseudomonadati</taxon>
        <taxon>Planctomycetota</taxon>
        <taxon>Candidatus Brocadiia</taxon>
        <taxon>Candidatus Brocadiales</taxon>
        <taxon>Candidatus Brocadiaceae</taxon>
        <taxon>Candidatus Kuenenia</taxon>
    </lineage>
</organism>
<dbReference type="GO" id="GO:0043884">
    <property type="term" value="F:CO-methylating acetyl-CoA synthase activity"/>
    <property type="evidence" value="ECO:0007669"/>
    <property type="project" value="UniProtKB-EC"/>
</dbReference>
<accession>Q1PYY9</accession>
<dbReference type="RefSeq" id="WP_099324592.1">
    <property type="nucleotide sequence ID" value="NZ_CP049055.1"/>
</dbReference>
<dbReference type="EMBL" id="CT573072">
    <property type="protein sequence ID" value="CAJ72290.1"/>
    <property type="molecule type" value="Genomic_DNA"/>
</dbReference>
<evidence type="ECO:0000313" key="12">
    <source>
        <dbReference type="Proteomes" id="UP000221734"/>
    </source>
</evidence>
<feature type="domain" description="Carbon monoxide dehydrogenase subunit alpha ,N-terminal" evidence="7">
    <location>
        <begin position="22"/>
        <end position="110"/>
    </location>
</feature>
<dbReference type="KEGG" id="kst:KSMBR1_1325"/>
<dbReference type="InterPro" id="IPR041350">
    <property type="entry name" value="CODH_A_N"/>
</dbReference>
<evidence type="ECO:0000256" key="1">
    <source>
        <dbReference type="ARBA" id="ARBA00012244"/>
    </source>
</evidence>
<dbReference type="GO" id="GO:0043885">
    <property type="term" value="F:anaerobic carbon-monoxide dehydrogenase activity"/>
    <property type="evidence" value="ECO:0007669"/>
    <property type="project" value="InterPro"/>
</dbReference>
<sequence length="727" mass="80119">MSKIICSAAIRGAYQIVDKADKKLTEAIEQKGRDCKVEFPNTAYYLPIIYAMTGIPVKTLEDCVHIIGMARSMLPPLPAEKHWVPYLGHTLDAGMATLFAEEVYEVCKYLIGPPPVDGIWLGAADDIIMRERGIEFVDGTAPGFAAIVGCAPDADTAVKIARELQEKNLYVFMQSDNLGISFAEQLEEKGVQMGWDTRLVPFGKETSAAVYSLGFANRAALSFGNVPPGEARRNLLYNKNRIFAFVLALGTAVTDEQYANAAGAINYGFPTITNIDIPEILPTGVCTYEHVVSRVPVDKIVDRCIEVRGLKISIHKVDIPVAYGPAFEGERIRKDDMQIEIGGPGVPAFEFVCTKEADEVEDGKIQVIGPDLDDMPQGPGVSIGIVAEVTGRKMQPDFEPIFERQMHRFLGEAQGIFHMGQRDIIRHRISKDAFKAGLRLKHIGKIIHAKFHGEFGAIIDKVQVTLYTKKEDVEGKLKEVRAAFAERDARLGDMTDDSVNLFYSCTLCQSFAPSHVCIVTPERSGLCGSVSWLDGKAGYEINPTGPNQPIEKRKVIDDRLGQWDGTNEFLYSSSNRALEKVSLYSIMTDPMTSCGCFECISAMLPMANGIMVVDRDFTEMTPSGMKFSTMAGTVGGGLQTPGFMGHSKFYLGSKKFISADGGLARVVWMPKALKEELSEQLEKASKEMDLENFLDKIADETVAQTEEEVVEYMQKINHPALSMDPMF</sequence>
<dbReference type="GO" id="GO:0006084">
    <property type="term" value="P:acetyl-CoA metabolic process"/>
    <property type="evidence" value="ECO:0007669"/>
    <property type="project" value="InterPro"/>
</dbReference>
<reference evidence="11" key="4">
    <citation type="submission" date="2017-10" db="EMBL/GenBank/DDBJ databases">
        <authorList>
            <person name="Banno H."/>
            <person name="Chua N.-H."/>
        </authorList>
    </citation>
    <scope>NUCLEOTIDE SEQUENCE [LARGE SCALE GENOMIC DNA]</scope>
    <source>
        <strain evidence="11">Kuenenia_mbr1_ru-nijmegen</strain>
    </source>
</reference>
<evidence type="ECO:0000313" key="11">
    <source>
        <dbReference type="EMBL" id="SOH03826.1"/>
    </source>
</evidence>
<evidence type="ECO:0000256" key="4">
    <source>
        <dbReference type="ARBA" id="ARBA00022723"/>
    </source>
</evidence>
<keyword evidence="9" id="KW-0560">Oxidoreductase</keyword>
<keyword evidence="3 10" id="KW-0808">Transferase</keyword>
<dbReference type="EMBL" id="CP049055">
    <property type="protein sequence ID" value="QII10345.1"/>
    <property type="molecule type" value="Genomic_DNA"/>
</dbReference>
<evidence type="ECO:0000256" key="6">
    <source>
        <dbReference type="ARBA" id="ARBA00023014"/>
    </source>
</evidence>
<name>Q1PYY9_KUEST</name>
<dbReference type="NCBIfam" id="NF007078">
    <property type="entry name" value="PRK09529.1"/>
    <property type="match status" value="1"/>
</dbReference>
<reference evidence="9" key="1">
    <citation type="journal article" date="2006" name="Nature">
        <title>Deciphering the evolution and metabolism of an anammox bacterium from a community genome.</title>
        <authorList>
            <person name="Strous M."/>
            <person name="Pelletier E."/>
            <person name="Mangenot S."/>
            <person name="Rattei T."/>
            <person name="Lehner A."/>
            <person name="Taylor M.W."/>
            <person name="Horn M."/>
            <person name="Daims H."/>
            <person name="Bartol-Mavel D."/>
            <person name="Wincker P."/>
            <person name="Barbe V."/>
            <person name="Fonknechten N."/>
            <person name="Vallenet D."/>
            <person name="Segurens B."/>
            <person name="Schenowitz-Truong C."/>
            <person name="Medigue C."/>
            <person name="Collingro A."/>
            <person name="Snel B."/>
            <person name="Dutilh B.E."/>
            <person name="OpDenCamp H.J.M."/>
            <person name="vanDerDrift C."/>
            <person name="Cirpus I."/>
            <person name="vanDePas-Schoonen K.T."/>
            <person name="Harhangi H.R."/>
            <person name="vanNiftrik L."/>
            <person name="Schmid M."/>
            <person name="Keltjens J."/>
            <person name="vanDeVossenberg J."/>
            <person name="Kartal B."/>
            <person name="Meier H."/>
            <person name="Frishman D."/>
            <person name="Huynen M.A."/>
            <person name="Mewes H."/>
            <person name="Weissenbach J."/>
            <person name="Jetten M.S.M."/>
            <person name="Wagner M."/>
            <person name="LePaslier D."/>
        </authorList>
    </citation>
    <scope>NUCLEOTIDE SEQUENCE</scope>
</reference>
<evidence type="ECO:0000313" key="13">
    <source>
        <dbReference type="Proteomes" id="UP000501926"/>
    </source>
</evidence>
<dbReference type="InterPro" id="IPR045822">
    <property type="entry name" value="ACS_CODH_B_C"/>
</dbReference>
<dbReference type="Pfam" id="PF19436">
    <property type="entry name" value="ACS_CODH_B_C"/>
    <property type="match status" value="1"/>
</dbReference>
<reference evidence="9" key="2">
    <citation type="submission" date="2006-01" db="EMBL/GenBank/DDBJ databases">
        <authorList>
            <person name="Genoscope"/>
        </authorList>
    </citation>
    <scope>NUCLEOTIDE SEQUENCE</scope>
</reference>
<keyword evidence="5" id="KW-0408">Iron</keyword>
<dbReference type="PANTHER" id="PTHR42281">
    <property type="match status" value="1"/>
</dbReference>
<keyword evidence="12" id="KW-1185">Reference proteome</keyword>
<dbReference type="Gene3D" id="3.40.50.2030">
    <property type="match status" value="1"/>
</dbReference>
<dbReference type="EC" id="2.3.1.169" evidence="1"/>
<dbReference type="Gene3D" id="3.30.1650.10">
    <property type="entry name" value="Bifunctional carbon monoxide dehydrogenase/acetyl-coa synthase(codh/acs), Chain M, domain 3"/>
    <property type="match status" value="1"/>
</dbReference>
<dbReference type="Gene3D" id="3.40.1470.10">
    <property type="entry name" value="Bifunctional carbon monoxide dehydrogenase/acetyl-coa synthase(codh/acs), Chain M, domain 5"/>
    <property type="match status" value="1"/>
</dbReference>